<feature type="non-terminal residue" evidence="1">
    <location>
        <position position="90"/>
    </location>
</feature>
<sequence>FLLGLLPQRFTAWLGMKGRWRQLELQSLWTPATSPAHTPPARWRRLLLLLQTGTAGSSCTCTGTGSCRSSWYTELRRWATRPWSSPLTSP</sequence>
<accession>A0A1A8LEL2</accession>
<dbReference type="AlphaFoldDB" id="A0A1A8LEL2"/>
<feature type="non-terminal residue" evidence="1">
    <location>
        <position position="1"/>
    </location>
</feature>
<protein>
    <submittedName>
        <fullName evidence="1">Hydroxyacid oxidase 2 (Long chain)</fullName>
    </submittedName>
</protein>
<proteinExistence type="predicted"/>
<gene>
    <name evidence="1" type="primary">HAO2</name>
</gene>
<reference evidence="1" key="2">
    <citation type="submission" date="2016-06" db="EMBL/GenBank/DDBJ databases">
        <title>The genome of a short-lived fish provides insights into sex chromosome evolution and the genetic control of aging.</title>
        <authorList>
            <person name="Reichwald K."/>
            <person name="Felder M."/>
            <person name="Petzold A."/>
            <person name="Koch P."/>
            <person name="Groth M."/>
            <person name="Platzer M."/>
        </authorList>
    </citation>
    <scope>NUCLEOTIDE SEQUENCE</scope>
    <source>
        <tissue evidence="1">Brain</tissue>
    </source>
</reference>
<dbReference type="EMBL" id="HAEF01005419">
    <property type="protein sequence ID" value="SBR42801.1"/>
    <property type="molecule type" value="Transcribed_RNA"/>
</dbReference>
<name>A0A1A8LEL2_9TELE</name>
<organism evidence="1">
    <name type="scientific">Nothobranchius pienaari</name>
    <dbReference type="NCBI Taxonomy" id="704102"/>
    <lineage>
        <taxon>Eukaryota</taxon>
        <taxon>Metazoa</taxon>
        <taxon>Chordata</taxon>
        <taxon>Craniata</taxon>
        <taxon>Vertebrata</taxon>
        <taxon>Euteleostomi</taxon>
        <taxon>Actinopterygii</taxon>
        <taxon>Neopterygii</taxon>
        <taxon>Teleostei</taxon>
        <taxon>Neoteleostei</taxon>
        <taxon>Acanthomorphata</taxon>
        <taxon>Ovalentaria</taxon>
        <taxon>Atherinomorphae</taxon>
        <taxon>Cyprinodontiformes</taxon>
        <taxon>Nothobranchiidae</taxon>
        <taxon>Nothobranchius</taxon>
    </lineage>
</organism>
<reference evidence="1" key="1">
    <citation type="submission" date="2016-05" db="EMBL/GenBank/DDBJ databases">
        <authorList>
            <person name="Lavstsen T."/>
            <person name="Jespersen J.S."/>
        </authorList>
    </citation>
    <scope>NUCLEOTIDE SEQUENCE</scope>
    <source>
        <tissue evidence="1">Brain</tissue>
    </source>
</reference>
<evidence type="ECO:0000313" key="1">
    <source>
        <dbReference type="EMBL" id="SBR42801.1"/>
    </source>
</evidence>